<dbReference type="GO" id="GO:0003714">
    <property type="term" value="F:transcription corepressor activity"/>
    <property type="evidence" value="ECO:0007669"/>
    <property type="project" value="InterPro"/>
</dbReference>
<dbReference type="Proteomes" id="UP001408789">
    <property type="component" value="Unassembled WGS sequence"/>
</dbReference>
<gene>
    <name evidence="5" type="ORF">SSX86_009875</name>
</gene>
<name>A0AAP0H4G7_9ASTR</name>
<dbReference type="PANTHER" id="PTHR44376:SF21">
    <property type="entry name" value="LIS1 HOMOLOGY MOTIF, WD40_YVTN REPEAT-LIKE-CONTAINING DOMAIN PROTEIN-RELATED"/>
    <property type="match status" value="1"/>
</dbReference>
<dbReference type="Gene3D" id="2.130.10.10">
    <property type="entry name" value="YVTN repeat-like/Quinoprotein amine dehydrogenase"/>
    <property type="match status" value="2"/>
</dbReference>
<keyword evidence="6" id="KW-1185">Reference proteome</keyword>
<dbReference type="Pfam" id="PF08513">
    <property type="entry name" value="LisH"/>
    <property type="match status" value="1"/>
</dbReference>
<evidence type="ECO:0000256" key="1">
    <source>
        <dbReference type="ARBA" id="ARBA00022574"/>
    </source>
</evidence>
<dbReference type="PROSITE" id="PS00678">
    <property type="entry name" value="WD_REPEATS_1"/>
    <property type="match status" value="1"/>
</dbReference>
<dbReference type="InterPro" id="IPR036322">
    <property type="entry name" value="WD40_repeat_dom_sf"/>
</dbReference>
<dbReference type="InterPro" id="IPR001680">
    <property type="entry name" value="WD40_rpt"/>
</dbReference>
<evidence type="ECO:0000256" key="4">
    <source>
        <dbReference type="SAM" id="MobiDB-lite"/>
    </source>
</evidence>
<dbReference type="PANTHER" id="PTHR44376">
    <property type="entry name" value="TRANSCRIPTIONAL REGULATOR OF FILAMENTOUS GROWTH FLO8"/>
    <property type="match status" value="1"/>
</dbReference>
<proteinExistence type="predicted"/>
<keyword evidence="1 3" id="KW-0853">WD repeat</keyword>
<feature type="compositionally biased region" description="Polar residues" evidence="4">
    <location>
        <begin position="308"/>
        <end position="320"/>
    </location>
</feature>
<dbReference type="InterPro" id="IPR044716">
    <property type="entry name" value="LEUNIG-like"/>
</dbReference>
<organism evidence="5 6">
    <name type="scientific">Deinandra increscens subsp. villosa</name>
    <dbReference type="NCBI Taxonomy" id="3103831"/>
    <lineage>
        <taxon>Eukaryota</taxon>
        <taxon>Viridiplantae</taxon>
        <taxon>Streptophyta</taxon>
        <taxon>Embryophyta</taxon>
        <taxon>Tracheophyta</taxon>
        <taxon>Spermatophyta</taxon>
        <taxon>Magnoliopsida</taxon>
        <taxon>eudicotyledons</taxon>
        <taxon>Gunneridae</taxon>
        <taxon>Pentapetalae</taxon>
        <taxon>asterids</taxon>
        <taxon>campanulids</taxon>
        <taxon>Asterales</taxon>
        <taxon>Asteraceae</taxon>
        <taxon>Asteroideae</taxon>
        <taxon>Heliantheae alliance</taxon>
        <taxon>Madieae</taxon>
        <taxon>Madiinae</taxon>
        <taxon>Deinandra</taxon>
    </lineage>
</organism>
<dbReference type="InterPro" id="IPR006594">
    <property type="entry name" value="LisH"/>
</dbReference>
<reference evidence="5 6" key="1">
    <citation type="submission" date="2024-04" db="EMBL/GenBank/DDBJ databases">
        <title>The reference genome of an endangered Asteraceae, Deinandra increscens subsp. villosa, native to the Central Coast of California.</title>
        <authorList>
            <person name="Guilliams M."/>
            <person name="Hasenstab-Lehman K."/>
            <person name="Meyer R."/>
            <person name="Mcevoy S."/>
        </authorList>
    </citation>
    <scope>NUCLEOTIDE SEQUENCE [LARGE SCALE GENOMIC DNA]</scope>
    <source>
        <tissue evidence="5">Leaf</tissue>
    </source>
</reference>
<feature type="repeat" description="WD" evidence="3">
    <location>
        <begin position="426"/>
        <end position="461"/>
    </location>
</feature>
<dbReference type="EMBL" id="JBCNJP010000011">
    <property type="protein sequence ID" value="KAK9071307.1"/>
    <property type="molecule type" value="Genomic_DNA"/>
</dbReference>
<dbReference type="InterPro" id="IPR019775">
    <property type="entry name" value="WD40_repeat_CS"/>
</dbReference>
<dbReference type="PROSITE" id="PS50082">
    <property type="entry name" value="WD_REPEATS_2"/>
    <property type="match status" value="3"/>
</dbReference>
<feature type="region of interest" description="Disordered" evidence="4">
    <location>
        <begin position="266"/>
        <end position="345"/>
    </location>
</feature>
<feature type="repeat" description="WD" evidence="3">
    <location>
        <begin position="469"/>
        <end position="510"/>
    </location>
</feature>
<comment type="caution">
    <text evidence="5">The sequence shown here is derived from an EMBL/GenBank/DDBJ whole genome shotgun (WGS) entry which is preliminary data.</text>
</comment>
<dbReference type="PROSITE" id="PS50896">
    <property type="entry name" value="LISH"/>
    <property type="match status" value="1"/>
</dbReference>
<sequence length="666" mass="73644">MSQSPHPQSITDSDTMLDVYILDYLTKRKLNASKKAFGEEAKVPFNHPAIDAPRGFLFEWWTVFWDIFISRYKHHQGYMELGNEVSLFSFAFESCGQIVKWVKWDESKLQDYGLLNLQEFTELTNSVSEFVAKINLQVLDFRVAQNQRQGSQQQSQHVNNAVTGKNAWVAEASNPTRQAVQKHGDNVRVLTNHINPINHQPTELPNQSVVPTLDINSMMSSFINQSGQGCESLPSGAPAGTGVLNNLPLKGWPLTGPDQIWTRNHQQKGALHPPPLSIQGQNQPPNERETSQTEGQLQPPMEKKRKQQLMSSSVGNSSGTADVAGGFSNLAEASQPPSPHNDKINIDDFLNYGALEGDDNSLLSRPGKEADVDTSHGFTFSEIASVHATNVSCCDISFDGKLVAVGGKDKKARLWCTNSLETKGTFDGHSQAITDIRFSPSMLRLATSSLDKTIKIWDLENPGSSIKTFTGHTTSVMSLDFNPKKEDLLCSCDETEIRYWTIKNAGCFKVSKGGANLVRFQSGTGRYLASVVGKSVCLFDLENTHARRNILKGHESNVQSLCWDSSGELLISVSEDLLKVWKMDIGGKASCIHEFSVPGKRFRCGIFHPHYPSLLVIGCYQSMELWNMTENKIMTPVEEPISALVVSSSGLIASAGHNDNVLKLWK</sequence>
<evidence type="ECO:0000256" key="2">
    <source>
        <dbReference type="ARBA" id="ARBA00022737"/>
    </source>
</evidence>
<evidence type="ECO:0000313" key="6">
    <source>
        <dbReference type="Proteomes" id="UP001408789"/>
    </source>
</evidence>
<dbReference type="SMART" id="SM00320">
    <property type="entry name" value="WD40"/>
    <property type="match status" value="6"/>
</dbReference>
<keyword evidence="2" id="KW-0677">Repeat</keyword>
<feature type="repeat" description="WD" evidence="3">
    <location>
        <begin position="384"/>
        <end position="415"/>
    </location>
</feature>
<dbReference type="InterPro" id="IPR015943">
    <property type="entry name" value="WD40/YVTN_repeat-like_dom_sf"/>
</dbReference>
<protein>
    <submittedName>
        <fullName evidence="5">Uncharacterized protein</fullName>
    </submittedName>
</protein>
<dbReference type="CDD" id="cd00200">
    <property type="entry name" value="WD40"/>
    <property type="match status" value="1"/>
</dbReference>
<dbReference type="Pfam" id="PF00400">
    <property type="entry name" value="WD40"/>
    <property type="match status" value="4"/>
</dbReference>
<accession>A0AAP0H4G7</accession>
<dbReference type="AlphaFoldDB" id="A0AAP0H4G7"/>
<evidence type="ECO:0000256" key="3">
    <source>
        <dbReference type="PROSITE-ProRule" id="PRU00221"/>
    </source>
</evidence>
<dbReference type="PROSITE" id="PS50294">
    <property type="entry name" value="WD_REPEATS_REGION"/>
    <property type="match status" value="2"/>
</dbReference>
<evidence type="ECO:0000313" key="5">
    <source>
        <dbReference type="EMBL" id="KAK9071307.1"/>
    </source>
</evidence>
<dbReference type="SUPFAM" id="SSF50978">
    <property type="entry name" value="WD40 repeat-like"/>
    <property type="match status" value="1"/>
</dbReference>